<organism evidence="1 2">
    <name type="scientific">Streptococcus danieliae</name>
    <dbReference type="NCBI Taxonomy" id="747656"/>
    <lineage>
        <taxon>Bacteria</taxon>
        <taxon>Bacillati</taxon>
        <taxon>Bacillota</taxon>
        <taxon>Bacilli</taxon>
        <taxon>Lactobacillales</taxon>
        <taxon>Streptococcaceae</taxon>
        <taxon>Streptococcus</taxon>
    </lineage>
</organism>
<sequence length="67" mass="7833">MKRHLVQGSRMIHSMGWEDCVMEVEYKTGLIHRYHDVTEDQFIRAGTGNTDKKVRLIGKSHSFTRVD</sequence>
<proteinExistence type="predicted"/>
<reference evidence="1 2" key="1">
    <citation type="submission" date="2020-07" db="EMBL/GenBank/DDBJ databases">
        <title>MOT database genomes.</title>
        <authorList>
            <person name="Joseph S."/>
            <person name="Aduse-Opoku J."/>
            <person name="Hashim A."/>
            <person name="Wade W."/>
            <person name="Curtis M."/>
        </authorList>
    </citation>
    <scope>NUCLEOTIDE SEQUENCE [LARGE SCALE GENOMIC DNA]</scope>
    <source>
        <strain evidence="1 2">STR</strain>
    </source>
</reference>
<comment type="caution">
    <text evidence="1">The sequence shown here is derived from an EMBL/GenBank/DDBJ whole genome shotgun (WGS) entry which is preliminary data.</text>
</comment>
<evidence type="ECO:0000313" key="1">
    <source>
        <dbReference type="EMBL" id="NYS97234.1"/>
    </source>
</evidence>
<dbReference type="RefSeq" id="WP_179925817.1">
    <property type="nucleotide sequence ID" value="NZ_CATKDJ010000067.1"/>
</dbReference>
<dbReference type="EMBL" id="JACBXX010000181">
    <property type="protein sequence ID" value="NYS97234.1"/>
    <property type="molecule type" value="Genomic_DNA"/>
</dbReference>
<evidence type="ECO:0000313" key="2">
    <source>
        <dbReference type="Proteomes" id="UP000589521"/>
    </source>
</evidence>
<dbReference type="Proteomes" id="UP000589521">
    <property type="component" value="Unassembled WGS sequence"/>
</dbReference>
<gene>
    <name evidence="1" type="ORF">HZY94_08610</name>
</gene>
<protein>
    <submittedName>
        <fullName evidence="1">KTSC domain-containing protein</fullName>
    </submittedName>
</protein>
<name>A0A7Z0S5H6_9STRE</name>
<accession>A0A7Z0S5H6</accession>
<dbReference type="AlphaFoldDB" id="A0A7Z0S5H6"/>